<dbReference type="RefSeq" id="WP_318347321.1">
    <property type="nucleotide sequence ID" value="NZ_AP018694.1"/>
</dbReference>
<dbReference type="PROSITE" id="PS50977">
    <property type="entry name" value="HTH_TETR_2"/>
    <property type="match status" value="1"/>
</dbReference>
<evidence type="ECO:0000256" key="1">
    <source>
        <dbReference type="ARBA" id="ARBA00023015"/>
    </source>
</evidence>
<dbReference type="InterPro" id="IPR050624">
    <property type="entry name" value="HTH-type_Tx_Regulator"/>
</dbReference>
<dbReference type="PANTHER" id="PTHR43479:SF11">
    <property type="entry name" value="ACREF_ENVCD OPERON REPRESSOR-RELATED"/>
    <property type="match status" value="1"/>
</dbReference>
<dbReference type="PANTHER" id="PTHR43479">
    <property type="entry name" value="ACREF/ENVCD OPERON REPRESSOR-RELATED"/>
    <property type="match status" value="1"/>
</dbReference>
<dbReference type="AlphaFoldDB" id="A0A5K7SC56"/>
<evidence type="ECO:0000256" key="3">
    <source>
        <dbReference type="ARBA" id="ARBA00023163"/>
    </source>
</evidence>
<evidence type="ECO:0000256" key="2">
    <source>
        <dbReference type="ARBA" id="ARBA00023125"/>
    </source>
</evidence>
<keyword evidence="1" id="KW-0805">Transcription regulation</keyword>
<reference evidence="7" key="1">
    <citation type="journal article" date="2020" name="Int. J. Syst. Evol. Microbiol.">
        <title>Aquipluma nitroreducens gen. nov. sp. nov., a novel facultatively anaerobic bacterium isolated from a freshwater lake.</title>
        <authorList>
            <person name="Watanabe M."/>
            <person name="Kojima H."/>
            <person name="Fukui M."/>
        </authorList>
    </citation>
    <scope>NUCLEOTIDE SEQUENCE</scope>
    <source>
        <strain evidence="7">MeG22</strain>
    </source>
</reference>
<dbReference type="Pfam" id="PF00440">
    <property type="entry name" value="TetR_N"/>
    <property type="match status" value="1"/>
</dbReference>
<dbReference type="Gene3D" id="1.10.357.10">
    <property type="entry name" value="Tetracycline Repressor, domain 2"/>
    <property type="match status" value="1"/>
</dbReference>
<dbReference type="FunFam" id="1.10.10.60:FF:000141">
    <property type="entry name" value="TetR family transcriptional regulator"/>
    <property type="match status" value="1"/>
</dbReference>
<dbReference type="GO" id="GO:0003677">
    <property type="term" value="F:DNA binding"/>
    <property type="evidence" value="ECO:0007669"/>
    <property type="project" value="UniProtKB-UniRule"/>
</dbReference>
<name>A0A5K7SC56_9BACT</name>
<gene>
    <name evidence="7" type="ORF">AQPE_3220</name>
</gene>
<dbReference type="SUPFAM" id="SSF46689">
    <property type="entry name" value="Homeodomain-like"/>
    <property type="match status" value="1"/>
</dbReference>
<feature type="domain" description="EF-hand" evidence="5">
    <location>
        <begin position="66"/>
        <end position="101"/>
    </location>
</feature>
<dbReference type="InterPro" id="IPR009057">
    <property type="entry name" value="Homeodomain-like_sf"/>
</dbReference>
<feature type="domain" description="HTH tetR-type" evidence="6">
    <location>
        <begin position="14"/>
        <end position="74"/>
    </location>
</feature>
<dbReference type="EMBL" id="AP018694">
    <property type="protein sequence ID" value="BBE19047.1"/>
    <property type="molecule type" value="Genomic_DNA"/>
</dbReference>
<dbReference type="PROSITE" id="PS00018">
    <property type="entry name" value="EF_HAND_1"/>
    <property type="match status" value="1"/>
</dbReference>
<dbReference type="PROSITE" id="PS01081">
    <property type="entry name" value="HTH_TETR_1"/>
    <property type="match status" value="1"/>
</dbReference>
<keyword evidence="3" id="KW-0804">Transcription</keyword>
<accession>A0A5K7SC56</accession>
<keyword evidence="8" id="KW-1185">Reference proteome</keyword>
<protein>
    <submittedName>
        <fullName evidence="7">Transcriptional regulator, TetR family</fullName>
    </submittedName>
</protein>
<dbReference type="KEGG" id="anf:AQPE_3220"/>
<evidence type="ECO:0000313" key="7">
    <source>
        <dbReference type="EMBL" id="BBE19047.1"/>
    </source>
</evidence>
<evidence type="ECO:0000313" key="8">
    <source>
        <dbReference type="Proteomes" id="UP001193389"/>
    </source>
</evidence>
<dbReference type="InterPro" id="IPR002048">
    <property type="entry name" value="EF_hand_dom"/>
</dbReference>
<dbReference type="InterPro" id="IPR001647">
    <property type="entry name" value="HTH_TetR"/>
</dbReference>
<dbReference type="Proteomes" id="UP001193389">
    <property type="component" value="Chromosome"/>
</dbReference>
<keyword evidence="2 4" id="KW-0238">DNA-binding</keyword>
<proteinExistence type="predicted"/>
<dbReference type="PROSITE" id="PS50222">
    <property type="entry name" value="EF_HAND_2"/>
    <property type="match status" value="1"/>
</dbReference>
<dbReference type="PRINTS" id="PR00455">
    <property type="entry name" value="HTHTETR"/>
</dbReference>
<dbReference type="InterPro" id="IPR023772">
    <property type="entry name" value="DNA-bd_HTH_TetR-type_CS"/>
</dbReference>
<feature type="DNA-binding region" description="H-T-H motif" evidence="4">
    <location>
        <begin position="37"/>
        <end position="56"/>
    </location>
</feature>
<dbReference type="GO" id="GO:0005509">
    <property type="term" value="F:calcium ion binding"/>
    <property type="evidence" value="ECO:0007669"/>
    <property type="project" value="InterPro"/>
</dbReference>
<organism evidence="7 8">
    <name type="scientific">Aquipluma nitroreducens</name>
    <dbReference type="NCBI Taxonomy" id="2010828"/>
    <lineage>
        <taxon>Bacteria</taxon>
        <taxon>Pseudomonadati</taxon>
        <taxon>Bacteroidota</taxon>
        <taxon>Bacteroidia</taxon>
        <taxon>Marinilabiliales</taxon>
        <taxon>Prolixibacteraceae</taxon>
        <taxon>Aquipluma</taxon>
    </lineage>
</organism>
<sequence length="203" mass="23068">MSPRTSTQFETIRQEKRKVILEAALELFAENGFHATSMSTIAKKGGISKGLAYNYFESKNDILEEIVDEGFHQVHDLLDPDKDGVLSEEEFISFLEKTFAMVKNNHRYWKLYFALMIQPVVSENLSEKYAKAGEPLFRMMHEFIASKGSSDPEGDLMIISAMLEGTFLYAIVAPDIFPIDRMKEKVIDGIFRIIQSGNKNKAV</sequence>
<dbReference type="InterPro" id="IPR018247">
    <property type="entry name" value="EF_Hand_1_Ca_BS"/>
</dbReference>
<evidence type="ECO:0000256" key="4">
    <source>
        <dbReference type="PROSITE-ProRule" id="PRU00335"/>
    </source>
</evidence>
<evidence type="ECO:0000259" key="5">
    <source>
        <dbReference type="PROSITE" id="PS50222"/>
    </source>
</evidence>
<evidence type="ECO:0000259" key="6">
    <source>
        <dbReference type="PROSITE" id="PS50977"/>
    </source>
</evidence>